<evidence type="ECO:0000313" key="2">
    <source>
        <dbReference type="Proteomes" id="UP000261480"/>
    </source>
</evidence>
<evidence type="ECO:0008006" key="3">
    <source>
        <dbReference type="Google" id="ProtNLM"/>
    </source>
</evidence>
<dbReference type="InterPro" id="IPR016186">
    <property type="entry name" value="C-type_lectin-like/link_sf"/>
</dbReference>
<keyword evidence="2" id="KW-1185">Reference proteome</keyword>
<evidence type="ECO:0000313" key="1">
    <source>
        <dbReference type="Ensembl" id="ENSPMEP00000017285.1"/>
    </source>
</evidence>
<dbReference type="Proteomes" id="UP000261480">
    <property type="component" value="Unplaced"/>
</dbReference>
<dbReference type="STRING" id="48701.ENSPMEP00000017285"/>
<accession>A0A3B3XQR4</accession>
<reference evidence="1" key="1">
    <citation type="submission" date="2025-08" db="UniProtKB">
        <authorList>
            <consortium name="Ensembl"/>
        </authorList>
    </citation>
    <scope>IDENTIFICATION</scope>
</reference>
<dbReference type="Gene3D" id="3.10.100.10">
    <property type="entry name" value="Mannose-Binding Protein A, subunit A"/>
    <property type="match status" value="1"/>
</dbReference>
<organism evidence="1 2">
    <name type="scientific">Poecilia mexicana</name>
    <dbReference type="NCBI Taxonomy" id="48701"/>
    <lineage>
        <taxon>Eukaryota</taxon>
        <taxon>Metazoa</taxon>
        <taxon>Chordata</taxon>
        <taxon>Craniata</taxon>
        <taxon>Vertebrata</taxon>
        <taxon>Euteleostomi</taxon>
        <taxon>Actinopterygii</taxon>
        <taxon>Neopterygii</taxon>
        <taxon>Teleostei</taxon>
        <taxon>Neoteleostei</taxon>
        <taxon>Acanthomorphata</taxon>
        <taxon>Ovalentaria</taxon>
        <taxon>Atherinomorphae</taxon>
        <taxon>Cyprinodontiformes</taxon>
        <taxon>Poeciliidae</taxon>
        <taxon>Poeciliinae</taxon>
        <taxon>Poecilia</taxon>
    </lineage>
</organism>
<dbReference type="AlphaFoldDB" id="A0A3B3XQR4"/>
<proteinExistence type="predicted"/>
<sequence length="129" mass="14585">MKTNYEQQISKSCPKFSFRVRSGHLVCTSLMFSTGQSLESLLLMSAVKPPPTPSPGDGKCLSFFVPYGQYCYFMYDGAEGFSWNDARHYCQSVRTELTSIHSRAEIDAIPTLVWTFSTSMSYQKHLPCI</sequence>
<dbReference type="Ensembl" id="ENSPMET00000033733.1">
    <property type="protein sequence ID" value="ENSPMEP00000017285.1"/>
    <property type="gene ID" value="ENSPMEG00000020094.1"/>
</dbReference>
<name>A0A3B3XQR4_9TELE</name>
<dbReference type="InterPro" id="IPR016187">
    <property type="entry name" value="CTDL_fold"/>
</dbReference>
<dbReference type="CDD" id="cd00037">
    <property type="entry name" value="CLECT"/>
    <property type="match status" value="1"/>
</dbReference>
<reference evidence="1" key="2">
    <citation type="submission" date="2025-09" db="UniProtKB">
        <authorList>
            <consortium name="Ensembl"/>
        </authorList>
    </citation>
    <scope>IDENTIFICATION</scope>
</reference>
<dbReference type="SUPFAM" id="SSF56436">
    <property type="entry name" value="C-type lectin-like"/>
    <property type="match status" value="1"/>
</dbReference>
<protein>
    <recommendedName>
        <fullName evidence="3">C-type lectin domain-containing protein</fullName>
    </recommendedName>
</protein>